<dbReference type="InterPro" id="IPR029055">
    <property type="entry name" value="Ntn_hydrolases_N"/>
</dbReference>
<protein>
    <submittedName>
        <fullName evidence="2">Proteasome alpha 3 subunit</fullName>
    </submittedName>
</protein>
<gene>
    <name evidence="2" type="ORF">NAPIS_ORF00704</name>
</gene>
<name>T0ML32_9MICR</name>
<evidence type="ECO:0000313" key="3">
    <source>
        <dbReference type="Proteomes" id="UP000053780"/>
    </source>
</evidence>
<organism evidence="2 3">
    <name type="scientific">Vairimorpha apis BRL 01</name>
    <dbReference type="NCBI Taxonomy" id="1037528"/>
    <lineage>
        <taxon>Eukaryota</taxon>
        <taxon>Fungi</taxon>
        <taxon>Fungi incertae sedis</taxon>
        <taxon>Microsporidia</taxon>
        <taxon>Nosematidae</taxon>
        <taxon>Vairimorpha</taxon>
    </lineage>
</organism>
<dbReference type="HOGENOM" id="CLU_1652667_0_0_1"/>
<dbReference type="InterPro" id="IPR050115">
    <property type="entry name" value="Proteasome_alpha"/>
</dbReference>
<dbReference type="Proteomes" id="UP000053780">
    <property type="component" value="Unassembled WGS sequence"/>
</dbReference>
<dbReference type="GO" id="GO:0051603">
    <property type="term" value="P:proteolysis involved in protein catabolic process"/>
    <property type="evidence" value="ECO:0007669"/>
    <property type="project" value="InterPro"/>
</dbReference>
<accession>T0ML32</accession>
<keyword evidence="3" id="KW-1185">Reference proteome</keyword>
<evidence type="ECO:0000256" key="1">
    <source>
        <dbReference type="ARBA" id="ARBA00022942"/>
    </source>
</evidence>
<dbReference type="VEuPathDB" id="MicrosporidiaDB:NAPIS_ORF00704"/>
<proteinExistence type="predicted"/>
<dbReference type="PANTHER" id="PTHR11599">
    <property type="entry name" value="PROTEASOME SUBUNIT ALPHA/BETA"/>
    <property type="match status" value="1"/>
</dbReference>
<dbReference type="Gene3D" id="3.60.20.10">
    <property type="entry name" value="Glutamine Phosphoribosylpyrophosphate, subunit 1, domain 1"/>
    <property type="match status" value="1"/>
</dbReference>
<dbReference type="SUPFAM" id="SSF56235">
    <property type="entry name" value="N-terminal nucleophile aminohydrolases (Ntn hydrolases)"/>
    <property type="match status" value="1"/>
</dbReference>
<dbReference type="GO" id="GO:0005839">
    <property type="term" value="C:proteasome core complex"/>
    <property type="evidence" value="ECO:0007669"/>
    <property type="project" value="InterPro"/>
</dbReference>
<keyword evidence="1 2" id="KW-0647">Proteasome</keyword>
<dbReference type="OrthoDB" id="431557at2759"/>
<reference evidence="2 3" key="1">
    <citation type="journal article" date="2013" name="BMC Genomics">
        <title>Genome sequencing and comparative genomics of honey bee microsporidia, Nosema apis reveal novel insights into host-parasite interactions.</title>
        <authorList>
            <person name="Chen Yp."/>
            <person name="Pettis J.S."/>
            <person name="Zhao Y."/>
            <person name="Liu X."/>
            <person name="Tallon L.J."/>
            <person name="Sadzewicz L.D."/>
            <person name="Li R."/>
            <person name="Zheng H."/>
            <person name="Huang S."/>
            <person name="Zhang X."/>
            <person name="Hamilton M.C."/>
            <person name="Pernal S.F."/>
            <person name="Melathopoulos A.P."/>
            <person name="Yan X."/>
            <person name="Evans J.D."/>
        </authorList>
    </citation>
    <scope>NUCLEOTIDE SEQUENCE [LARGE SCALE GENOMIC DNA]</scope>
    <source>
        <strain evidence="2 3">BRL 01</strain>
    </source>
</reference>
<sequence length="160" mass="18699">MLLKKYAQVKAQEVLEELNVECGIFRLCKFISEKKQLFTQYTQTRPFGVSFIYAGIEEDKYKLFSTDPSGTINEWYSVSFGENEDNINNGLRNDLPENNFNMEQGTFEIFKILSKVTECGTKDYKKYEILHFQKDNARYLSSEEIKQILENISQDNLGKN</sequence>
<dbReference type="AlphaFoldDB" id="T0ML32"/>
<dbReference type="EMBL" id="KE647102">
    <property type="protein sequence ID" value="EQB61720.1"/>
    <property type="molecule type" value="Genomic_DNA"/>
</dbReference>
<dbReference type="InterPro" id="IPR001353">
    <property type="entry name" value="Proteasome_sua/b"/>
</dbReference>
<dbReference type="Pfam" id="PF00227">
    <property type="entry name" value="Proteasome"/>
    <property type="match status" value="1"/>
</dbReference>
<evidence type="ECO:0000313" key="2">
    <source>
        <dbReference type="EMBL" id="EQB61720.1"/>
    </source>
</evidence>